<dbReference type="AlphaFoldDB" id="A0A918G6W5"/>
<evidence type="ECO:0000313" key="3">
    <source>
        <dbReference type="Proteomes" id="UP000660680"/>
    </source>
</evidence>
<dbReference type="EMBL" id="BMRB01000001">
    <property type="protein sequence ID" value="GGS21544.1"/>
    <property type="molecule type" value="Genomic_DNA"/>
</dbReference>
<keyword evidence="3" id="KW-1185">Reference proteome</keyword>
<dbReference type="Proteomes" id="UP000660680">
    <property type="component" value="Unassembled WGS sequence"/>
</dbReference>
<dbReference type="InterPro" id="IPR007278">
    <property type="entry name" value="DUF397"/>
</dbReference>
<reference evidence="2" key="2">
    <citation type="submission" date="2020-09" db="EMBL/GenBank/DDBJ databases">
        <authorList>
            <person name="Sun Q."/>
            <person name="Ohkuma M."/>
        </authorList>
    </citation>
    <scope>NUCLEOTIDE SEQUENCE</scope>
    <source>
        <strain evidence="2">JCM 3276</strain>
    </source>
</reference>
<proteinExistence type="predicted"/>
<dbReference type="Pfam" id="PF04149">
    <property type="entry name" value="DUF397"/>
    <property type="match status" value="1"/>
</dbReference>
<protein>
    <recommendedName>
        <fullName evidence="1">DUF397 domain-containing protein</fullName>
    </recommendedName>
</protein>
<dbReference type="RefSeq" id="WP_189209304.1">
    <property type="nucleotide sequence ID" value="NZ_BMRB01000001.1"/>
</dbReference>
<feature type="domain" description="DUF397" evidence="1">
    <location>
        <begin position="6"/>
        <end position="43"/>
    </location>
</feature>
<organism evidence="2 3">
    <name type="scientific">Actinokineospora fastidiosa</name>
    <dbReference type="NCBI Taxonomy" id="1816"/>
    <lineage>
        <taxon>Bacteria</taxon>
        <taxon>Bacillati</taxon>
        <taxon>Actinomycetota</taxon>
        <taxon>Actinomycetes</taxon>
        <taxon>Pseudonocardiales</taxon>
        <taxon>Pseudonocardiaceae</taxon>
        <taxon>Actinokineospora</taxon>
    </lineage>
</organism>
<accession>A0A918G6W5</accession>
<sequence>MTSPTTWRKATRSQNGPTCVEVAGSLDRLRDSKHTGPVLRADVPALVRYVKRD</sequence>
<reference evidence="2" key="1">
    <citation type="journal article" date="2014" name="Int. J. Syst. Evol. Microbiol.">
        <title>Complete genome sequence of Corynebacterium casei LMG S-19264T (=DSM 44701T), isolated from a smear-ripened cheese.</title>
        <authorList>
            <consortium name="US DOE Joint Genome Institute (JGI-PGF)"/>
            <person name="Walter F."/>
            <person name="Albersmeier A."/>
            <person name="Kalinowski J."/>
            <person name="Ruckert C."/>
        </authorList>
    </citation>
    <scope>NUCLEOTIDE SEQUENCE</scope>
    <source>
        <strain evidence="2">JCM 3276</strain>
    </source>
</reference>
<name>A0A918G6W5_9PSEU</name>
<evidence type="ECO:0000259" key="1">
    <source>
        <dbReference type="Pfam" id="PF04149"/>
    </source>
</evidence>
<gene>
    <name evidence="2" type="ORF">GCM10010171_12830</name>
</gene>
<evidence type="ECO:0000313" key="2">
    <source>
        <dbReference type="EMBL" id="GGS21544.1"/>
    </source>
</evidence>
<comment type="caution">
    <text evidence="2">The sequence shown here is derived from an EMBL/GenBank/DDBJ whole genome shotgun (WGS) entry which is preliminary data.</text>
</comment>